<organism evidence="11">
    <name type="scientific">Alexandrium monilatum</name>
    <dbReference type="NCBI Taxonomy" id="311494"/>
    <lineage>
        <taxon>Eukaryota</taxon>
        <taxon>Sar</taxon>
        <taxon>Alveolata</taxon>
        <taxon>Dinophyceae</taxon>
        <taxon>Gonyaulacales</taxon>
        <taxon>Pyrocystaceae</taxon>
        <taxon>Alexandrium</taxon>
    </lineage>
</organism>
<keyword evidence="5" id="KW-0067">ATP-binding</keyword>
<dbReference type="CDD" id="cd03213">
    <property type="entry name" value="ABCG_EPDR"/>
    <property type="match status" value="1"/>
</dbReference>
<feature type="transmembrane region" description="Helical" evidence="8">
    <location>
        <begin position="661"/>
        <end position="681"/>
    </location>
</feature>
<feature type="transmembrane region" description="Helical" evidence="8">
    <location>
        <begin position="744"/>
        <end position="764"/>
    </location>
</feature>
<protein>
    <recommendedName>
        <fullName evidence="10">ABC transporter domain-containing protein</fullName>
    </recommendedName>
</protein>
<feature type="transmembrane region" description="Helical" evidence="8">
    <location>
        <begin position="519"/>
        <end position="539"/>
    </location>
</feature>
<evidence type="ECO:0000256" key="4">
    <source>
        <dbReference type="ARBA" id="ARBA00022741"/>
    </source>
</evidence>
<dbReference type="EMBL" id="HBNR01076454">
    <property type="protein sequence ID" value="CAE4652873.1"/>
    <property type="molecule type" value="Transcribed_RNA"/>
</dbReference>
<sequence length="812" mass="87514">MAGCRCFLLLAGAGMYAARASASDVRCSATKLDLGGTWATRADNGLALPDYYFTPDPDYAIPGNCTPCAGLVGGGRVCGGVIGQGPKHNLFDCPGGRTCPSASESKECPEGYYCREGFTEPMPCNWSERCPAGSSERAMGAGAATLAATILVFTTAMWLFYTRIKNRTDRRATLREAADTPGHGGQQSAESIAIDFRNLSLTLKVNGQKVLDGVSGSFPAGALVAVMGPSGGGKTTFMNALCGRAADYGTVSGDIFINGHPGGVGDFPNLVGFVPQDDILYTDLTVFEALYFNAELRLPAAMSGKEKTQVVHGVLETLEIKHIQHSVIGNASKRGISGGQKKRVSIGLELTANPRILFMDEPTSGLDGAAALQLARCISKLGAAGITVVCVIHQPRFAVFSAFTHLLLLGKGGRTVYCGDTAGMRPYLESTGFTYPEGENVADWMIDVVSGVVERDEDKAGSKEFAIPDDLFRLWHERSEAAGGLAAPAEGTKLTERQTPRFCKQFLIMFRRCGVQFKLTKLLGTLAVFALVGIMGGLLGGLEAITKFFGKNIASAHNATGALFVMVSAFPGYTLLSPEQLPFRRERSAGVSMPAYFLAKQCFNIMDVFIPTFVFVACSWLLSFPDVGFGELFLIYLGLSVYCTSIGVLIGTVFSGNIGLLMTVIAPVELFNFFSGVLIPLKDFPTPIFWLAHVGPGLWFMEGITVCTFRRWPDAMQVDPELRKLNLEDTGFDGRYDAGWGAPAYFGILCLIGLWFRLEAAVILHHLPKVPQYQSQAKRIWARITGSFHHLHATPEQERDHMQSEELSPAAV</sequence>
<dbReference type="SMART" id="SM00382">
    <property type="entry name" value="AAA"/>
    <property type="match status" value="1"/>
</dbReference>
<evidence type="ECO:0000256" key="1">
    <source>
        <dbReference type="ARBA" id="ARBA00004141"/>
    </source>
</evidence>
<dbReference type="GO" id="GO:0016020">
    <property type="term" value="C:membrane"/>
    <property type="evidence" value="ECO:0007669"/>
    <property type="project" value="UniProtKB-SubCell"/>
</dbReference>
<dbReference type="GO" id="GO:0140359">
    <property type="term" value="F:ABC-type transporter activity"/>
    <property type="evidence" value="ECO:0007669"/>
    <property type="project" value="InterPro"/>
</dbReference>
<dbReference type="Pfam" id="PF00005">
    <property type="entry name" value="ABC_tran"/>
    <property type="match status" value="1"/>
</dbReference>
<gene>
    <name evidence="11" type="ORF">AMON00008_LOCUS54343</name>
</gene>
<dbReference type="GO" id="GO:0005524">
    <property type="term" value="F:ATP binding"/>
    <property type="evidence" value="ECO:0007669"/>
    <property type="project" value="UniProtKB-KW"/>
</dbReference>
<dbReference type="GO" id="GO:0016887">
    <property type="term" value="F:ATP hydrolysis activity"/>
    <property type="evidence" value="ECO:0007669"/>
    <property type="project" value="InterPro"/>
</dbReference>
<dbReference type="InterPro" id="IPR027417">
    <property type="entry name" value="P-loop_NTPase"/>
</dbReference>
<feature type="transmembrane region" description="Helical" evidence="8">
    <location>
        <begin position="634"/>
        <end position="654"/>
    </location>
</feature>
<evidence type="ECO:0000256" key="6">
    <source>
        <dbReference type="ARBA" id="ARBA00022989"/>
    </source>
</evidence>
<dbReference type="Gene3D" id="3.40.50.300">
    <property type="entry name" value="P-loop containing nucleotide triphosphate hydrolases"/>
    <property type="match status" value="1"/>
</dbReference>
<dbReference type="InterPro" id="IPR003593">
    <property type="entry name" value="AAA+_ATPase"/>
</dbReference>
<proteinExistence type="predicted"/>
<evidence type="ECO:0000256" key="9">
    <source>
        <dbReference type="SAM" id="SignalP"/>
    </source>
</evidence>
<keyword evidence="2" id="KW-0813">Transport</keyword>
<dbReference type="InterPro" id="IPR003439">
    <property type="entry name" value="ABC_transporter-like_ATP-bd"/>
</dbReference>
<dbReference type="Pfam" id="PF19055">
    <property type="entry name" value="ABC2_membrane_7"/>
    <property type="match status" value="2"/>
</dbReference>
<keyword evidence="7 8" id="KW-0472">Membrane</keyword>
<keyword evidence="4" id="KW-0547">Nucleotide-binding</keyword>
<evidence type="ECO:0000256" key="2">
    <source>
        <dbReference type="ARBA" id="ARBA00022448"/>
    </source>
</evidence>
<feature type="transmembrane region" description="Helical" evidence="8">
    <location>
        <begin position="559"/>
        <end position="576"/>
    </location>
</feature>
<evidence type="ECO:0000256" key="5">
    <source>
        <dbReference type="ARBA" id="ARBA00022840"/>
    </source>
</evidence>
<feature type="transmembrane region" description="Helical" evidence="8">
    <location>
        <begin position="597"/>
        <end position="622"/>
    </location>
</feature>
<reference evidence="11" key="1">
    <citation type="submission" date="2021-01" db="EMBL/GenBank/DDBJ databases">
        <authorList>
            <person name="Corre E."/>
            <person name="Pelletier E."/>
            <person name="Niang G."/>
            <person name="Scheremetjew M."/>
            <person name="Finn R."/>
            <person name="Kale V."/>
            <person name="Holt S."/>
            <person name="Cochrane G."/>
            <person name="Meng A."/>
            <person name="Brown T."/>
            <person name="Cohen L."/>
        </authorList>
    </citation>
    <scope>NUCLEOTIDE SEQUENCE</scope>
    <source>
        <strain evidence="11">CCMP3105</strain>
    </source>
</reference>
<feature type="domain" description="ABC transporter" evidence="10">
    <location>
        <begin position="194"/>
        <end position="436"/>
    </location>
</feature>
<dbReference type="SUPFAM" id="SSF52540">
    <property type="entry name" value="P-loop containing nucleoside triphosphate hydrolases"/>
    <property type="match status" value="1"/>
</dbReference>
<dbReference type="InterPro" id="IPR017871">
    <property type="entry name" value="ABC_transporter-like_CS"/>
</dbReference>
<dbReference type="PROSITE" id="PS50893">
    <property type="entry name" value="ABC_TRANSPORTER_2"/>
    <property type="match status" value="1"/>
</dbReference>
<dbReference type="PANTHER" id="PTHR48041:SF91">
    <property type="entry name" value="ABC TRANSPORTER G FAMILY MEMBER 28"/>
    <property type="match status" value="1"/>
</dbReference>
<comment type="subcellular location">
    <subcellularLocation>
        <location evidence="1">Membrane</location>
        <topology evidence="1">Multi-pass membrane protein</topology>
    </subcellularLocation>
</comment>
<keyword evidence="9" id="KW-0732">Signal</keyword>
<keyword evidence="6 8" id="KW-1133">Transmembrane helix</keyword>
<evidence type="ECO:0000256" key="8">
    <source>
        <dbReference type="SAM" id="Phobius"/>
    </source>
</evidence>
<evidence type="ECO:0000256" key="7">
    <source>
        <dbReference type="ARBA" id="ARBA00023136"/>
    </source>
</evidence>
<feature type="transmembrane region" description="Helical" evidence="8">
    <location>
        <begin position="138"/>
        <end position="161"/>
    </location>
</feature>
<evidence type="ECO:0000256" key="3">
    <source>
        <dbReference type="ARBA" id="ARBA00022692"/>
    </source>
</evidence>
<feature type="chain" id="PRO_5031437469" description="ABC transporter domain-containing protein" evidence="9">
    <location>
        <begin position="23"/>
        <end position="812"/>
    </location>
</feature>
<dbReference type="InterPro" id="IPR043926">
    <property type="entry name" value="ABCG_dom"/>
</dbReference>
<dbReference type="PANTHER" id="PTHR48041">
    <property type="entry name" value="ABC TRANSPORTER G FAMILY MEMBER 28"/>
    <property type="match status" value="1"/>
</dbReference>
<feature type="signal peptide" evidence="9">
    <location>
        <begin position="1"/>
        <end position="22"/>
    </location>
</feature>
<dbReference type="PROSITE" id="PS00211">
    <property type="entry name" value="ABC_TRANSPORTER_1"/>
    <property type="match status" value="1"/>
</dbReference>
<evidence type="ECO:0000259" key="10">
    <source>
        <dbReference type="PROSITE" id="PS50893"/>
    </source>
</evidence>
<dbReference type="AlphaFoldDB" id="A0A7S4SQA1"/>
<keyword evidence="3 8" id="KW-0812">Transmembrane</keyword>
<name>A0A7S4SQA1_9DINO</name>
<dbReference type="InterPro" id="IPR050352">
    <property type="entry name" value="ABCG_transporters"/>
</dbReference>
<evidence type="ECO:0000313" key="11">
    <source>
        <dbReference type="EMBL" id="CAE4652873.1"/>
    </source>
</evidence>
<dbReference type="FunFam" id="3.40.50.300:FF:000367">
    <property type="entry name" value="ABC transporter G family member 24"/>
    <property type="match status" value="1"/>
</dbReference>
<accession>A0A7S4SQA1</accession>